<dbReference type="SUPFAM" id="SSF50998">
    <property type="entry name" value="Quinoprotein alcohol dehydrogenase-like"/>
    <property type="match status" value="1"/>
</dbReference>
<dbReference type="Pfam" id="PF13360">
    <property type="entry name" value="PQQ_2"/>
    <property type="match status" value="1"/>
</dbReference>
<dbReference type="InterPro" id="IPR002372">
    <property type="entry name" value="PQQ_rpt_dom"/>
</dbReference>
<organism evidence="2 3">
    <name type="scientific">Streptomyces viridochromogenes</name>
    <dbReference type="NCBI Taxonomy" id="1938"/>
    <lineage>
        <taxon>Bacteria</taxon>
        <taxon>Bacillati</taxon>
        <taxon>Actinomycetota</taxon>
        <taxon>Actinomycetes</taxon>
        <taxon>Kitasatosporales</taxon>
        <taxon>Streptomycetaceae</taxon>
        <taxon>Streptomyces</taxon>
    </lineage>
</organism>
<dbReference type="PATRIC" id="fig|1938.3.peg.4862"/>
<dbReference type="Proteomes" id="UP000037432">
    <property type="component" value="Unassembled WGS sequence"/>
</dbReference>
<comment type="caution">
    <text evidence="2">The sequence shown here is derived from an EMBL/GenBank/DDBJ whole genome shotgun (WGS) entry which is preliminary data.</text>
</comment>
<accession>A0A0J7ZKJ8</accession>
<reference evidence="2 3" key="1">
    <citation type="submission" date="2015-06" db="EMBL/GenBank/DDBJ databases">
        <authorList>
            <person name="Ju K.-S."/>
            <person name="Doroghazi J.R."/>
            <person name="Metcalf W.W."/>
        </authorList>
    </citation>
    <scope>NUCLEOTIDE SEQUENCE [LARGE SCALE GENOMIC DNA]</scope>
    <source>
        <strain evidence="2 3">NRRL 3414</strain>
    </source>
</reference>
<gene>
    <name evidence="2" type="ORF">ACM01_04750</name>
</gene>
<sequence>MVAKRARLLWRAGCGLLVTIGLLGLLVGDGGTSGGSLERPNSLDVAWSFRTSGRALDVSDLPAAVSDRMLAVPQGGTVTVVDSRDGRFLSSARSSADRFTPLGFSGGVMLAVEQWFGQGGKTVLNAYDPATGRKLWHKTAGPNLRKGNKDAWLGQAPFLLDPGPAMELADGRLAGVAPRTGAVTWTRRKPALAPCDQPDPDDPRLPPSPFNVATTANYLVVLKGCPGRTAELEMMNVRDGVSVWEKDLGRSRDSVKVSAVRGVIGVSLDNDLRLFTESGEQILRRKADGKSGLWPLGEARGVVYLSESDDTGQAGAGSSRSHTLHAVRADTGRTLWTRSQGVTANNSLTSEAIVGEVEVAGAYGGDLRWLPGDARLQGPGASSLMDLEGRGSAPVPWPVAGTFVGMSGDLLIVRSEEKDGTRYTALRPSHRAVDAERTAALGGVERQEWPDACGLISAELLAELGRNYVKLPVPSSRKVLGTRLPRPSVCRFATESGSDDGIFSVTVRWVAPDAKAAETYATSVIPWGCAPALGGCVTAEIAKPRRGVHLYTYRTGLEQLPVAHATVVSGRYVLGISAGNDKARTQRLIRRVAMHLAEQADRLG</sequence>
<dbReference type="Gene3D" id="2.130.10.10">
    <property type="entry name" value="YVTN repeat-like/Quinoprotein amine dehydrogenase"/>
    <property type="match status" value="1"/>
</dbReference>
<protein>
    <recommendedName>
        <fullName evidence="1">Pyrrolo-quinoline quinone repeat domain-containing protein</fullName>
    </recommendedName>
</protein>
<evidence type="ECO:0000313" key="3">
    <source>
        <dbReference type="Proteomes" id="UP000037432"/>
    </source>
</evidence>
<dbReference type="InterPro" id="IPR015943">
    <property type="entry name" value="WD40/YVTN_repeat-like_dom_sf"/>
</dbReference>
<proteinExistence type="predicted"/>
<evidence type="ECO:0000259" key="1">
    <source>
        <dbReference type="Pfam" id="PF13360"/>
    </source>
</evidence>
<dbReference type="InterPro" id="IPR011047">
    <property type="entry name" value="Quinoprotein_ADH-like_sf"/>
</dbReference>
<name>A0A0J7ZKJ8_STRVR</name>
<evidence type="ECO:0000313" key="2">
    <source>
        <dbReference type="EMBL" id="KMS76501.1"/>
    </source>
</evidence>
<feature type="domain" description="Pyrrolo-quinoline quinone repeat" evidence="1">
    <location>
        <begin position="47"/>
        <end position="187"/>
    </location>
</feature>
<dbReference type="EMBL" id="LFNT01000003">
    <property type="protein sequence ID" value="KMS76501.1"/>
    <property type="molecule type" value="Genomic_DNA"/>
</dbReference>
<dbReference type="AlphaFoldDB" id="A0A0J7ZKJ8"/>